<evidence type="ECO:0000313" key="27">
    <source>
        <dbReference type="Ensembl" id="ENSGACP00000008008.2"/>
    </source>
</evidence>
<dbReference type="GO" id="GO:0042995">
    <property type="term" value="C:cell projection"/>
    <property type="evidence" value="ECO:0007669"/>
    <property type="project" value="UniProtKB-SubCell"/>
</dbReference>
<feature type="disulfide bond" evidence="23">
    <location>
        <begin position="1555"/>
        <end position="1564"/>
    </location>
</feature>
<evidence type="ECO:0008006" key="29">
    <source>
        <dbReference type="Google" id="ProtNLM"/>
    </source>
</evidence>
<keyword evidence="20" id="KW-0325">Glycoprotein</keyword>
<dbReference type="GO" id="GO:0048638">
    <property type="term" value="P:regulation of developmental growth"/>
    <property type="evidence" value="ECO:0007669"/>
    <property type="project" value="UniProtKB-ARBA"/>
</dbReference>
<dbReference type="SMART" id="SM00179">
    <property type="entry name" value="EGF_CA"/>
    <property type="match status" value="40"/>
</dbReference>
<feature type="disulfide bond" evidence="23">
    <location>
        <begin position="977"/>
        <end position="986"/>
    </location>
</feature>
<dbReference type="Pfam" id="PF00008">
    <property type="entry name" value="EGF"/>
    <property type="match status" value="15"/>
</dbReference>
<feature type="domain" description="EGF-like" evidence="26">
    <location>
        <begin position="2018"/>
        <end position="2058"/>
    </location>
</feature>
<feature type="disulfide bond" evidence="23">
    <location>
        <begin position="589"/>
        <end position="598"/>
    </location>
</feature>
<dbReference type="FunFam" id="2.10.25.10:FF:000669">
    <property type="entry name" value="Eyes shut homolog"/>
    <property type="match status" value="1"/>
</dbReference>
<feature type="disulfide bond" evidence="23">
    <location>
        <begin position="2289"/>
        <end position="2298"/>
    </location>
</feature>
<evidence type="ECO:0000256" key="17">
    <source>
        <dbReference type="ARBA" id="ARBA00022989"/>
    </source>
</evidence>
<dbReference type="PROSITE" id="PS50025">
    <property type="entry name" value="LAM_G_DOMAIN"/>
    <property type="match status" value="5"/>
</dbReference>
<dbReference type="FunFam" id="2.10.25.10:FF:000472">
    <property type="entry name" value="Uncharacterized protein, isoform A"/>
    <property type="match status" value="6"/>
</dbReference>
<dbReference type="GO" id="GO:0051093">
    <property type="term" value="P:negative regulation of developmental process"/>
    <property type="evidence" value="ECO:0007669"/>
    <property type="project" value="UniProtKB-ARBA"/>
</dbReference>
<feature type="disulfide bond" evidence="23">
    <location>
        <begin position="1209"/>
        <end position="1218"/>
    </location>
</feature>
<dbReference type="Proteomes" id="UP000007635">
    <property type="component" value="Chromosome VI"/>
</dbReference>
<evidence type="ECO:0000256" key="9">
    <source>
        <dbReference type="ARBA" id="ARBA00022536"/>
    </source>
</evidence>
<dbReference type="PROSITE" id="PS01187">
    <property type="entry name" value="EGF_CA"/>
    <property type="match status" value="10"/>
</dbReference>
<dbReference type="GO" id="GO:0048598">
    <property type="term" value="P:embryonic morphogenesis"/>
    <property type="evidence" value="ECO:0007669"/>
    <property type="project" value="UniProtKB-ARBA"/>
</dbReference>
<dbReference type="eggNOG" id="KOG1217">
    <property type="taxonomic scope" value="Eukaryota"/>
</dbReference>
<feature type="domain" description="EGF-like" evidence="26">
    <location>
        <begin position="1454"/>
        <end position="1490"/>
    </location>
</feature>
<evidence type="ECO:0000256" key="22">
    <source>
        <dbReference type="ARBA" id="ARBA00023273"/>
    </source>
</evidence>
<feature type="disulfide bond" evidence="23">
    <location>
        <begin position="1053"/>
        <end position="1062"/>
    </location>
</feature>
<dbReference type="RefSeq" id="XP_040033837.1">
    <property type="nucleotide sequence ID" value="XM_040177903.1"/>
</dbReference>
<dbReference type="PROSITE" id="PS01186">
    <property type="entry name" value="EGF_2"/>
    <property type="match status" value="33"/>
</dbReference>
<dbReference type="OMA" id="YNCECAV"/>
<dbReference type="GO" id="GO:0008593">
    <property type="term" value="P:regulation of Notch signaling pathway"/>
    <property type="evidence" value="ECO:0007669"/>
    <property type="project" value="UniProtKB-ARBA"/>
</dbReference>
<dbReference type="FunFam" id="2.10.25.10:FF:000012">
    <property type="entry name" value="Delta-like protein"/>
    <property type="match status" value="1"/>
</dbReference>
<feature type="domain" description="EGF-like" evidence="26">
    <location>
        <begin position="1259"/>
        <end position="1295"/>
    </location>
</feature>
<dbReference type="InterPro" id="IPR009030">
    <property type="entry name" value="Growth_fac_rcpt_cys_sf"/>
</dbReference>
<feature type="disulfide bond" evidence="23">
    <location>
        <begin position="1091"/>
        <end position="1100"/>
    </location>
</feature>
<keyword evidence="16" id="KW-0914">Notch signaling pathway</keyword>
<evidence type="ECO:0000256" key="8">
    <source>
        <dbReference type="ARBA" id="ARBA00022525"/>
    </source>
</evidence>
<feature type="disulfide bond" evidence="23">
    <location>
        <begin position="858"/>
        <end position="867"/>
    </location>
</feature>
<feature type="domain" description="EGF-like" evidence="26">
    <location>
        <begin position="601"/>
        <end position="637"/>
    </location>
</feature>
<feature type="domain" description="EGF-like" evidence="26">
    <location>
        <begin position="2534"/>
        <end position="2570"/>
    </location>
</feature>
<feature type="domain" description="EGF-like" evidence="26">
    <location>
        <begin position="677"/>
        <end position="713"/>
    </location>
</feature>
<evidence type="ECO:0000256" key="13">
    <source>
        <dbReference type="ARBA" id="ARBA00022737"/>
    </source>
</evidence>
<feature type="disulfide bond" evidence="23">
    <location>
        <begin position="1637"/>
        <end position="1646"/>
    </location>
</feature>
<keyword evidence="8" id="KW-0964">Secreted</keyword>
<evidence type="ECO:0000256" key="7">
    <source>
        <dbReference type="ARBA" id="ARBA00022490"/>
    </source>
</evidence>
<evidence type="ECO:0000256" key="12">
    <source>
        <dbReference type="ARBA" id="ARBA00022729"/>
    </source>
</evidence>
<dbReference type="GO" id="GO:0030182">
    <property type="term" value="P:neuron differentiation"/>
    <property type="evidence" value="ECO:0007669"/>
    <property type="project" value="UniProtKB-ARBA"/>
</dbReference>
<evidence type="ECO:0000256" key="20">
    <source>
        <dbReference type="ARBA" id="ARBA00023180"/>
    </source>
</evidence>
<dbReference type="GO" id="GO:0048646">
    <property type="term" value="P:anatomical structure formation involved in morphogenesis"/>
    <property type="evidence" value="ECO:0007669"/>
    <property type="project" value="UniProtKB-ARBA"/>
</dbReference>
<dbReference type="GO" id="GO:0050877">
    <property type="term" value="P:nervous system process"/>
    <property type="evidence" value="ECO:0007669"/>
    <property type="project" value="UniProtKB-ARBA"/>
</dbReference>
<feature type="disulfide bond" evidence="23">
    <location>
        <begin position="181"/>
        <end position="198"/>
    </location>
</feature>
<dbReference type="SUPFAM" id="SSF57196">
    <property type="entry name" value="EGF/Laminin"/>
    <property type="match status" value="27"/>
</dbReference>
<feature type="domain" description="EGF-like" evidence="26">
    <location>
        <begin position="1605"/>
        <end position="1647"/>
    </location>
</feature>
<feature type="domain" description="Laminin G" evidence="25">
    <location>
        <begin position="1782"/>
        <end position="1969"/>
    </location>
</feature>
<dbReference type="PROSITE" id="PS50026">
    <property type="entry name" value="EGF_3"/>
    <property type="match status" value="45"/>
</dbReference>
<feature type="disulfide bond" evidence="23">
    <location>
        <begin position="1015"/>
        <end position="1024"/>
    </location>
</feature>
<feature type="disulfide bond" evidence="23">
    <location>
        <begin position="1404"/>
        <end position="1413"/>
    </location>
</feature>
<feature type="domain" description="EGF-like" evidence="26">
    <location>
        <begin position="753"/>
        <end position="792"/>
    </location>
</feature>
<feature type="disulfide bond" evidence="23">
    <location>
        <begin position="1306"/>
        <end position="1323"/>
    </location>
</feature>
<dbReference type="GO" id="GO:0060255">
    <property type="term" value="P:regulation of macromolecule metabolic process"/>
    <property type="evidence" value="ECO:0007669"/>
    <property type="project" value="UniProtKB-ARBA"/>
</dbReference>
<dbReference type="SUPFAM" id="SSF57184">
    <property type="entry name" value="Growth factor receptor domain"/>
    <property type="match status" value="4"/>
</dbReference>
<dbReference type="FunFam" id="2.10.25.10:FF:000053">
    <property type="entry name" value="Slit guidance ligand 2"/>
    <property type="match status" value="1"/>
</dbReference>
<feature type="domain" description="EGF-like" evidence="26">
    <location>
        <begin position="1649"/>
        <end position="1685"/>
    </location>
</feature>
<dbReference type="FunFam" id="2.10.25.10:FF:000279">
    <property type="entry name" value="Neurogenic locus notch 1"/>
    <property type="match status" value="1"/>
</dbReference>
<dbReference type="Pfam" id="PF25024">
    <property type="entry name" value="EGF_TEN"/>
    <property type="match status" value="2"/>
</dbReference>
<feature type="domain" description="EGF-like" evidence="26">
    <location>
        <begin position="715"/>
        <end position="751"/>
    </location>
</feature>
<feature type="disulfide bond" evidence="23">
    <location>
        <begin position="243"/>
        <end position="252"/>
    </location>
</feature>
<feature type="disulfide bond" evidence="23">
    <location>
        <begin position="1188"/>
        <end position="1198"/>
    </location>
</feature>
<dbReference type="Gene3D" id="2.10.25.10">
    <property type="entry name" value="Laminin"/>
    <property type="match status" value="42"/>
</dbReference>
<dbReference type="Pfam" id="PF12661">
    <property type="entry name" value="hEGF"/>
    <property type="match status" value="7"/>
</dbReference>
<dbReference type="GO" id="GO:0002064">
    <property type="term" value="P:epithelial cell development"/>
    <property type="evidence" value="ECO:0007669"/>
    <property type="project" value="UniProtKB-ARBA"/>
</dbReference>
<dbReference type="GO" id="GO:0048871">
    <property type="term" value="P:multicellular organismal-level homeostasis"/>
    <property type="evidence" value="ECO:0007669"/>
    <property type="project" value="UniProtKB-ARBA"/>
</dbReference>
<evidence type="ECO:0000256" key="18">
    <source>
        <dbReference type="ARBA" id="ARBA00023136"/>
    </source>
</evidence>
<dbReference type="FunFam" id="2.10.25.10:FF:000246">
    <property type="entry name" value="EGF-like repeat and discoidin I-like domain-containing protein 3"/>
    <property type="match status" value="1"/>
</dbReference>
<dbReference type="FunFam" id="2.10.25.10:FF:000122">
    <property type="entry name" value="Protein crumbs homolog 2"/>
    <property type="match status" value="1"/>
</dbReference>
<feature type="domain" description="Laminin G" evidence="25">
    <location>
        <begin position="2347"/>
        <end position="2533"/>
    </location>
</feature>
<feature type="disulfide bond" evidence="23">
    <location>
        <begin position="1675"/>
        <end position="1684"/>
    </location>
</feature>
<evidence type="ECO:0000256" key="3">
    <source>
        <dbReference type="ARBA" id="ARBA00004316"/>
    </source>
</evidence>
<accession>G3NRP1</accession>
<dbReference type="Bgee" id="ENSGACG00000006039">
    <property type="expression patterns" value="Expressed in camera-type eye"/>
</dbReference>
<dbReference type="GO" id="GO:0035282">
    <property type="term" value="P:segmentation"/>
    <property type="evidence" value="ECO:0007669"/>
    <property type="project" value="UniProtKB-ARBA"/>
</dbReference>
<dbReference type="CTD" id="346007"/>
<feature type="disulfide bond" evidence="23">
    <location>
        <begin position="741"/>
        <end position="750"/>
    </location>
</feature>
<dbReference type="GO" id="GO:0031017">
    <property type="term" value="P:exocrine pancreas development"/>
    <property type="evidence" value="ECO:0007669"/>
    <property type="project" value="UniProtKB-ARBA"/>
</dbReference>
<keyword evidence="7" id="KW-0963">Cytoplasm</keyword>
<feature type="domain" description="EGF-like" evidence="26">
    <location>
        <begin position="951"/>
        <end position="987"/>
    </location>
</feature>
<keyword evidence="15" id="KW-0106">Calcium</keyword>
<dbReference type="STRING" id="69293.ENSGACP00000008008"/>
<feature type="disulfide bond" evidence="23">
    <location>
        <begin position="1247"/>
        <end position="1256"/>
    </location>
</feature>
<dbReference type="InterPro" id="IPR018097">
    <property type="entry name" value="EGF_Ca-bd_CS"/>
</dbReference>
<dbReference type="AlphaFoldDB" id="G3NRP1"/>
<feature type="domain" description="EGF-like" evidence="26">
    <location>
        <begin position="1687"/>
        <end position="1724"/>
    </location>
</feature>
<dbReference type="FunFam" id="2.10.25.10:FF:000373">
    <property type="entry name" value="sushi, nidogen and EGF-like domain-containing protein 1"/>
    <property type="match status" value="1"/>
</dbReference>
<dbReference type="FunFam" id="2.10.25.10:FF:000125">
    <property type="entry name" value="Neurogenic locus notch protein-like"/>
    <property type="match status" value="1"/>
</dbReference>
<dbReference type="InterPro" id="IPR000742">
    <property type="entry name" value="EGF"/>
</dbReference>
<feature type="domain" description="Laminin G" evidence="25">
    <location>
        <begin position="2880"/>
        <end position="3069"/>
    </location>
</feature>
<keyword evidence="22" id="KW-0966">Cell projection</keyword>
<feature type="domain" description="EGF-like" evidence="26">
    <location>
        <begin position="1065"/>
        <end position="1101"/>
    </location>
</feature>
<dbReference type="InterPro" id="IPR013032">
    <property type="entry name" value="EGF-like_CS"/>
</dbReference>
<evidence type="ECO:0000313" key="28">
    <source>
        <dbReference type="Proteomes" id="UP000007635"/>
    </source>
</evidence>
<feature type="chain" id="PRO_5043579221" description="Protein eyes shut homolog" evidence="24">
    <location>
        <begin position="21"/>
        <end position="3069"/>
    </location>
</feature>
<reference evidence="27" key="3">
    <citation type="submission" date="2025-09" db="UniProtKB">
        <authorList>
            <consortium name="Ensembl"/>
        </authorList>
    </citation>
    <scope>IDENTIFICATION</scope>
</reference>
<feature type="disulfide bond" evidence="23">
    <location>
        <begin position="481"/>
        <end position="490"/>
    </location>
</feature>
<feature type="domain" description="EGF-like" evidence="26">
    <location>
        <begin position="2838"/>
        <end position="2875"/>
    </location>
</feature>
<evidence type="ECO:0000256" key="21">
    <source>
        <dbReference type="ARBA" id="ARBA00023212"/>
    </source>
</evidence>
<feature type="domain" description="EGF-like" evidence="26">
    <location>
        <begin position="257"/>
        <end position="292"/>
    </location>
</feature>
<feature type="domain" description="EGF-like" evidence="26">
    <location>
        <begin position="2577"/>
        <end position="2613"/>
    </location>
</feature>
<dbReference type="Pfam" id="PF00054">
    <property type="entry name" value="Laminin_G_1"/>
    <property type="match status" value="1"/>
</dbReference>
<feature type="domain" description="EGF-like" evidence="26">
    <location>
        <begin position="1184"/>
        <end position="1219"/>
    </location>
</feature>
<dbReference type="GO" id="GO:0005509">
    <property type="term" value="F:calcium ion binding"/>
    <property type="evidence" value="ECO:0007669"/>
    <property type="project" value="InterPro"/>
</dbReference>
<organism evidence="27 28">
    <name type="scientific">Gasterosteus aculeatus aculeatus</name>
    <name type="common">three-spined stickleback</name>
    <dbReference type="NCBI Taxonomy" id="481459"/>
    <lineage>
        <taxon>Eukaryota</taxon>
        <taxon>Metazoa</taxon>
        <taxon>Chordata</taxon>
        <taxon>Craniata</taxon>
        <taxon>Vertebrata</taxon>
        <taxon>Euteleostomi</taxon>
        <taxon>Actinopterygii</taxon>
        <taxon>Neopterygii</taxon>
        <taxon>Teleostei</taxon>
        <taxon>Neoteleostei</taxon>
        <taxon>Acanthomorphata</taxon>
        <taxon>Eupercaria</taxon>
        <taxon>Perciformes</taxon>
        <taxon>Cottioidei</taxon>
        <taxon>Gasterosteales</taxon>
        <taxon>Gasterosteidae</taxon>
        <taxon>Gasterosteus</taxon>
    </lineage>
</organism>
<dbReference type="GO" id="GO:0009792">
    <property type="term" value="P:embryo development ending in birth or egg hatching"/>
    <property type="evidence" value="ECO:0007669"/>
    <property type="project" value="UniProtKB-ARBA"/>
</dbReference>
<feature type="domain" description="EGF-like" evidence="26">
    <location>
        <begin position="1297"/>
        <end position="1335"/>
    </location>
</feature>
<feature type="domain" description="Laminin G" evidence="25">
    <location>
        <begin position="2620"/>
        <end position="2804"/>
    </location>
</feature>
<feature type="domain" description="EGF-like" evidence="26">
    <location>
        <begin position="1103"/>
        <end position="1139"/>
    </location>
</feature>
<dbReference type="GO" id="GO:0061326">
    <property type="term" value="P:renal tubule development"/>
    <property type="evidence" value="ECO:0007669"/>
    <property type="project" value="UniProtKB-ARBA"/>
</dbReference>
<dbReference type="GO" id="GO:0051049">
    <property type="term" value="P:regulation of transport"/>
    <property type="evidence" value="ECO:0007669"/>
    <property type="project" value="UniProtKB-ARBA"/>
</dbReference>
<dbReference type="GO" id="GO:0009967">
    <property type="term" value="P:positive regulation of signal transduction"/>
    <property type="evidence" value="ECO:0007669"/>
    <property type="project" value="UniProtKB-ARBA"/>
</dbReference>
<feature type="disulfide bond" evidence="23">
    <location>
        <begin position="320"/>
        <end position="329"/>
    </location>
</feature>
<feature type="disulfide bond" evidence="23">
    <location>
        <begin position="1129"/>
        <end position="1138"/>
    </location>
</feature>
<feature type="disulfide bond" evidence="23">
    <location>
        <begin position="396"/>
        <end position="405"/>
    </location>
</feature>
<feature type="domain" description="EGF-like" evidence="26">
    <location>
        <begin position="911"/>
        <end position="949"/>
    </location>
</feature>
<feature type="disulfide bond" evidence="23">
    <location>
        <begin position="627"/>
        <end position="636"/>
    </location>
</feature>
<keyword evidence="19 23" id="KW-1015">Disulfide bond</keyword>
<evidence type="ECO:0000259" key="26">
    <source>
        <dbReference type="PROSITE" id="PS50026"/>
    </source>
</evidence>
<dbReference type="InterPro" id="IPR000152">
    <property type="entry name" value="EGF-type_Asp/Asn_hydroxyl_site"/>
</dbReference>
<protein>
    <recommendedName>
        <fullName evidence="29">Protein eyes shut homolog</fullName>
    </recommendedName>
</protein>
<evidence type="ECO:0000256" key="23">
    <source>
        <dbReference type="PROSITE-ProRule" id="PRU00076"/>
    </source>
</evidence>
<dbReference type="FunFam" id="2.10.25.10:FF:000425">
    <property type="entry name" value="Eyes shut homolog"/>
    <property type="match status" value="1"/>
</dbReference>
<keyword evidence="12 24" id="KW-0732">Signal</keyword>
<feature type="domain" description="EGF-like" evidence="26">
    <location>
        <begin position="1337"/>
        <end position="1376"/>
    </location>
</feature>
<feature type="disulfide bond" evidence="23">
    <location>
        <begin position="920"/>
        <end position="937"/>
    </location>
</feature>
<evidence type="ECO:0000256" key="2">
    <source>
        <dbReference type="ARBA" id="ARBA00004247"/>
    </source>
</evidence>
<feature type="domain" description="EGF-like" evidence="26">
    <location>
        <begin position="989"/>
        <end position="1025"/>
    </location>
</feature>
<dbReference type="SMART" id="SM00181">
    <property type="entry name" value="EGF"/>
    <property type="match status" value="45"/>
</dbReference>
<dbReference type="FunFam" id="2.10.25.10:FF:000591">
    <property type="entry name" value="Protein eyes shut homolog"/>
    <property type="match status" value="1"/>
</dbReference>
<dbReference type="GO" id="GO:0045597">
    <property type="term" value="P:positive regulation of cell differentiation"/>
    <property type="evidence" value="ECO:0007669"/>
    <property type="project" value="UniProtKB-ARBA"/>
</dbReference>
<evidence type="ECO:0000256" key="14">
    <source>
        <dbReference type="ARBA" id="ARBA00022782"/>
    </source>
</evidence>
<dbReference type="InterPro" id="IPR013320">
    <property type="entry name" value="ConA-like_dom_sf"/>
</dbReference>
<feature type="domain" description="EGF-like" evidence="26">
    <location>
        <begin position="639"/>
        <end position="675"/>
    </location>
</feature>
<feature type="domain" description="EGF-like" evidence="26">
    <location>
        <begin position="168"/>
        <end position="210"/>
    </location>
</feature>
<dbReference type="SMART" id="SM00282">
    <property type="entry name" value="LamG"/>
    <property type="match status" value="5"/>
</dbReference>
<dbReference type="RefSeq" id="XP_040033836.1">
    <property type="nucleotide sequence ID" value="XM_040177902.1"/>
</dbReference>
<feature type="domain" description="EGF-like" evidence="26">
    <location>
        <begin position="1140"/>
        <end position="1182"/>
    </location>
</feature>
<keyword evidence="21" id="KW-0206">Cytoskeleton</keyword>
<feature type="domain" description="EGF-like" evidence="26">
    <location>
        <begin position="1378"/>
        <end position="1414"/>
    </location>
</feature>
<feature type="disulfide bond" evidence="23">
    <location>
        <begin position="2560"/>
        <end position="2569"/>
    </location>
</feature>
<feature type="disulfide bond" evidence="23">
    <location>
        <begin position="820"/>
        <end position="829"/>
    </location>
</feature>
<keyword evidence="11" id="KW-0812">Transmembrane</keyword>
<evidence type="ECO:0000256" key="10">
    <source>
        <dbReference type="ARBA" id="ARBA00022553"/>
    </source>
</evidence>
<dbReference type="GO" id="GO:0080090">
    <property type="term" value="P:regulation of primary metabolic process"/>
    <property type="evidence" value="ECO:0007669"/>
    <property type="project" value="UniProtKB-ARBA"/>
</dbReference>
<dbReference type="SUPFAM" id="SSF49899">
    <property type="entry name" value="Concanavalin A-like lectins/glucanases"/>
    <property type="match status" value="5"/>
</dbReference>
<dbReference type="GO" id="GO:0051241">
    <property type="term" value="P:negative regulation of multicellular organismal process"/>
    <property type="evidence" value="ECO:0007669"/>
    <property type="project" value="UniProtKB-ARBA"/>
</dbReference>
<feature type="domain" description="EGF-like" evidence="26">
    <location>
        <begin position="2263"/>
        <end position="2299"/>
    </location>
</feature>
<dbReference type="FunFam" id="2.10.25.10:FF:000920">
    <property type="entry name" value="protein eyes shut homolog"/>
    <property type="match status" value="1"/>
</dbReference>
<dbReference type="GO" id="GO:0009952">
    <property type="term" value="P:anterior/posterior pattern specification"/>
    <property type="evidence" value="ECO:0007669"/>
    <property type="project" value="UniProtKB-ARBA"/>
</dbReference>
<feature type="disulfide bond" evidence="23">
    <location>
        <begin position="2326"/>
        <end position="2335"/>
    </location>
</feature>
<dbReference type="PANTHER" id="PTHR24033:SF224">
    <property type="entry name" value="C-TYPE LECTIN"/>
    <property type="match status" value="1"/>
</dbReference>
<evidence type="ECO:0000256" key="6">
    <source>
        <dbReference type="ARBA" id="ARBA00022475"/>
    </source>
</evidence>
<dbReference type="GO" id="GO:0060218">
    <property type="term" value="P:hematopoietic stem cell differentiation"/>
    <property type="evidence" value="ECO:0007669"/>
    <property type="project" value="UniProtKB-ARBA"/>
</dbReference>
<feature type="domain" description="EGF-like" evidence="26">
    <location>
        <begin position="493"/>
        <end position="529"/>
    </location>
</feature>
<feature type="domain" description="EGF-like" evidence="26">
    <location>
        <begin position="560"/>
        <end position="599"/>
    </location>
</feature>
<evidence type="ECO:0000256" key="5">
    <source>
        <dbReference type="ARBA" id="ARBA00022473"/>
    </source>
</evidence>
<evidence type="ECO:0000256" key="1">
    <source>
        <dbReference type="ARBA" id="ARBA00004245"/>
    </source>
</evidence>
<dbReference type="GO" id="GO:0005911">
    <property type="term" value="C:cell-cell junction"/>
    <property type="evidence" value="ECO:0007669"/>
    <property type="project" value="UniProtKB-ARBA"/>
</dbReference>
<feature type="disulfide bond" evidence="23">
    <location>
        <begin position="2048"/>
        <end position="2057"/>
    </location>
</feature>
<feature type="disulfide bond" evidence="23">
    <location>
        <begin position="782"/>
        <end position="791"/>
    </location>
</feature>
<feature type="disulfide bond" evidence="23">
    <location>
        <begin position="1518"/>
        <end position="1527"/>
    </location>
</feature>
<feature type="disulfide bond" evidence="23">
    <location>
        <begin position="2827"/>
        <end position="2836"/>
    </location>
</feature>
<feature type="signal peptide" evidence="24">
    <location>
        <begin position="1"/>
        <end position="20"/>
    </location>
</feature>
<feature type="domain" description="EGF-like" evidence="26">
    <location>
        <begin position="870"/>
        <end position="909"/>
    </location>
</feature>
<dbReference type="FunFam" id="2.10.25.10:FF:000321">
    <property type="entry name" value="Protein delta homolog 1"/>
    <property type="match status" value="1"/>
</dbReference>
<keyword evidence="14" id="KW-0221">Differentiation</keyword>
<feature type="disulfide bond" evidence="23">
    <location>
        <begin position="939"/>
        <end position="948"/>
    </location>
</feature>
<feature type="domain" description="EGF-like" evidence="26">
    <location>
        <begin position="1530"/>
        <end position="1565"/>
    </location>
</feature>
<dbReference type="GeneID" id="120820317"/>
<feature type="disulfide bond" evidence="23">
    <location>
        <begin position="436"/>
        <end position="445"/>
    </location>
</feature>
<evidence type="ECO:0000256" key="11">
    <source>
        <dbReference type="ARBA" id="ARBA00022692"/>
    </source>
</evidence>
<dbReference type="CDD" id="cd00054">
    <property type="entry name" value="EGF_CA"/>
    <property type="match status" value="28"/>
</dbReference>
<reference evidence="27 28" key="1">
    <citation type="journal article" date="2021" name="G3 (Bethesda)">
        <title>Improved contiguity of the threespine stickleback genome using long-read sequencing.</title>
        <authorList>
            <person name="Nath S."/>
            <person name="Shaw D.E."/>
            <person name="White M.A."/>
        </authorList>
    </citation>
    <scope>NUCLEOTIDE SEQUENCE [LARGE SCALE GENOMIC DNA]</scope>
    <source>
        <strain evidence="27 28">Lake Benthic</strain>
    </source>
</reference>
<evidence type="ECO:0000256" key="19">
    <source>
        <dbReference type="ARBA" id="ARBA00023157"/>
    </source>
</evidence>
<dbReference type="PROSITE" id="PS00010">
    <property type="entry name" value="ASX_HYDROXYL"/>
    <property type="match status" value="22"/>
</dbReference>
<dbReference type="FunFam" id="2.10.25.10:FF:000327">
    <property type="entry name" value="neurogenic locus notch homolog protein 4"/>
    <property type="match status" value="1"/>
</dbReference>
<dbReference type="InterPro" id="IPR001791">
    <property type="entry name" value="Laminin_G"/>
</dbReference>
<dbReference type="GeneTree" id="ENSGT00940000165329"/>
<keyword evidence="13" id="KW-0677">Repeat</keyword>
<name>G3NRP1_GASAC</name>
<dbReference type="GO" id="GO:0048592">
    <property type="term" value="P:eye morphogenesis"/>
    <property type="evidence" value="ECO:0007669"/>
    <property type="project" value="UniProtKB-ARBA"/>
</dbReference>
<keyword evidence="5" id="KW-0217">Developmental protein</keyword>
<feature type="disulfide bond" evidence="23">
    <location>
        <begin position="1172"/>
        <end position="1181"/>
    </location>
</feature>
<feature type="domain" description="EGF-like" evidence="26">
    <location>
        <begin position="1221"/>
        <end position="1257"/>
    </location>
</feature>
<feature type="domain" description="EGF-like" evidence="26">
    <location>
        <begin position="211"/>
        <end position="253"/>
    </location>
</feature>
<keyword evidence="6" id="KW-1003">Cell membrane</keyword>
<feature type="disulfide bond" evidence="23">
    <location>
        <begin position="1325"/>
        <end position="1334"/>
    </location>
</feature>
<dbReference type="PROSITE" id="PS00022">
    <property type="entry name" value="EGF_1"/>
    <property type="match status" value="45"/>
</dbReference>
<dbReference type="FunFam" id="2.60.120.200:FF:000210">
    <property type="entry name" value="Protein eyes shut homolog"/>
    <property type="match status" value="1"/>
</dbReference>
<dbReference type="CDD" id="cd00110">
    <property type="entry name" value="LamG"/>
    <property type="match status" value="5"/>
</dbReference>
<keyword evidence="18" id="KW-0472">Membrane</keyword>
<feature type="disulfide bond" evidence="23">
    <location>
        <begin position="2603"/>
        <end position="2612"/>
    </location>
</feature>
<feature type="domain" description="Laminin G" evidence="25">
    <location>
        <begin position="2063"/>
        <end position="2267"/>
    </location>
</feature>
<comment type="caution">
    <text evidence="23">Lacks conserved residue(s) required for the propagation of feature annotation.</text>
</comment>
<comment type="subcellular location">
    <subcellularLocation>
        <location evidence="2">Apical cell membrane</location>
        <topology evidence="2">Single-pass type I membrane protein</topology>
    </subcellularLocation>
    <subcellularLocation>
        <location evidence="3">Cell projection</location>
    </subcellularLocation>
    <subcellularLocation>
        <location evidence="1">Cytoplasm</location>
        <location evidence="1">Cytoskeleton</location>
    </subcellularLocation>
    <subcellularLocation>
        <location evidence="4">Secreted</location>
    </subcellularLocation>
</comment>
<keyword evidence="28" id="KW-1185">Reference proteome</keyword>
<proteinExistence type="predicted"/>
<feature type="domain" description="EGF-like" evidence="26">
    <location>
        <begin position="2800"/>
        <end position="2837"/>
    </location>
</feature>
<dbReference type="FunFam" id="2.60.120.200:FF:000183">
    <property type="entry name" value="Protein eyes shut homolog"/>
    <property type="match status" value="1"/>
</dbReference>
<dbReference type="InterPro" id="IPR001881">
    <property type="entry name" value="EGF-like_Ca-bd_dom"/>
</dbReference>
<feature type="disulfide bond" evidence="23">
    <location>
        <begin position="1691"/>
        <end position="1701"/>
    </location>
</feature>
<feature type="domain" description="EGF-like" evidence="26">
    <location>
        <begin position="2300"/>
        <end position="2336"/>
    </location>
</feature>
<keyword evidence="10" id="KW-0597">Phosphoprotein</keyword>
<dbReference type="KEGG" id="gat:120820317"/>
<dbReference type="Ensembl" id="ENSGACT00000008027.2">
    <property type="protein sequence ID" value="ENSGACP00000008008.2"/>
    <property type="gene ID" value="ENSGACG00000006039.2"/>
</dbReference>
<dbReference type="FunFam" id="2.10.25.10:FF:000565">
    <property type="entry name" value="Predicted protein"/>
    <property type="match status" value="1"/>
</dbReference>
<feature type="domain" description="EGF-like" evidence="26">
    <location>
        <begin position="294"/>
        <end position="330"/>
    </location>
</feature>
<evidence type="ECO:0000256" key="15">
    <source>
        <dbReference type="ARBA" id="ARBA00022837"/>
    </source>
</evidence>
<feature type="domain" description="EGF-like" evidence="26">
    <location>
        <begin position="1416"/>
        <end position="1452"/>
    </location>
</feature>
<dbReference type="GO" id="GO:0051240">
    <property type="term" value="P:positive regulation of multicellular organismal process"/>
    <property type="evidence" value="ECO:0007669"/>
    <property type="project" value="UniProtKB-ARBA"/>
</dbReference>
<feature type="disulfide bond" evidence="23">
    <location>
        <begin position="1714"/>
        <end position="1723"/>
    </location>
</feature>
<feature type="disulfide bond" evidence="23">
    <location>
        <begin position="1593"/>
        <end position="1602"/>
    </location>
</feature>
<feature type="disulfide bond" evidence="23">
    <location>
        <begin position="899"/>
        <end position="908"/>
    </location>
</feature>
<feature type="domain" description="EGF-like" evidence="26">
    <location>
        <begin position="794"/>
        <end position="830"/>
    </location>
</feature>
<dbReference type="FunFam" id="2.10.25.10:FF:000143">
    <property type="entry name" value="Protein crumbs 1"/>
    <property type="match status" value="2"/>
</dbReference>
<feature type="domain" description="EGF-like" evidence="26">
    <location>
        <begin position="408"/>
        <end position="446"/>
    </location>
</feature>
<evidence type="ECO:0000256" key="16">
    <source>
        <dbReference type="ARBA" id="ARBA00022976"/>
    </source>
</evidence>
<feature type="domain" description="EGF-like" evidence="26">
    <location>
        <begin position="1492"/>
        <end position="1528"/>
    </location>
</feature>
<evidence type="ECO:0000259" key="25">
    <source>
        <dbReference type="PROSITE" id="PS50025"/>
    </source>
</evidence>
<dbReference type="GO" id="GO:1901222">
    <property type="term" value="P:regulation of non-canonical NF-kappaB signal transduction"/>
    <property type="evidence" value="ECO:0007669"/>
    <property type="project" value="UniProtKB-ARBA"/>
</dbReference>
<dbReference type="FunFam" id="2.10.25.10:FF:000004">
    <property type="entry name" value="Neurogenic locus notch 1"/>
    <property type="match status" value="3"/>
</dbReference>
<dbReference type="Gene3D" id="2.60.120.200">
    <property type="match status" value="5"/>
</dbReference>
<dbReference type="InterPro" id="IPR051830">
    <property type="entry name" value="NOTCH_homolog"/>
</dbReference>
<feature type="disulfide bond" evidence="23">
    <location>
        <begin position="1285"/>
        <end position="1294"/>
    </location>
</feature>
<dbReference type="GO" id="GO:0060562">
    <property type="term" value="P:epithelial tube morphogenesis"/>
    <property type="evidence" value="ECO:0007669"/>
    <property type="project" value="UniProtKB-ARBA"/>
</dbReference>
<dbReference type="GO" id="GO:0005856">
    <property type="term" value="C:cytoskeleton"/>
    <property type="evidence" value="ECO:0007669"/>
    <property type="project" value="UniProtKB-SubCell"/>
</dbReference>
<feature type="disulfide bond" evidence="23">
    <location>
        <begin position="703"/>
        <end position="712"/>
    </location>
</feature>
<feature type="disulfide bond" evidence="23">
    <location>
        <begin position="282"/>
        <end position="291"/>
    </location>
</feature>
<dbReference type="PANTHER" id="PTHR24033">
    <property type="entry name" value="EGF-LIKE DOMAIN-CONTAINING PROTEIN"/>
    <property type="match status" value="1"/>
</dbReference>
<feature type="disulfide bond" evidence="23">
    <location>
        <begin position="2865"/>
        <end position="2874"/>
    </location>
</feature>
<keyword evidence="9 23" id="KW-0245">EGF-like domain</keyword>
<evidence type="ECO:0000256" key="4">
    <source>
        <dbReference type="ARBA" id="ARBA00004613"/>
    </source>
</evidence>
<evidence type="ECO:0000256" key="24">
    <source>
        <dbReference type="SAM" id="SignalP"/>
    </source>
</evidence>
<feature type="disulfide bond" evidence="23">
    <location>
        <begin position="1480"/>
        <end position="1489"/>
    </location>
</feature>
<feature type="disulfide bond" evidence="23">
    <location>
        <begin position="200"/>
        <end position="209"/>
    </location>
</feature>
<dbReference type="GO" id="GO:0016324">
    <property type="term" value="C:apical plasma membrane"/>
    <property type="evidence" value="ECO:0007669"/>
    <property type="project" value="UniProtKB-SubCell"/>
</dbReference>
<feature type="disulfide bond" evidence="23">
    <location>
        <begin position="665"/>
        <end position="674"/>
    </location>
</feature>
<feature type="domain" description="EGF-like" evidence="26">
    <location>
        <begin position="832"/>
        <end position="868"/>
    </location>
</feature>
<feature type="disulfide bond" evidence="23">
    <location>
        <begin position="1442"/>
        <end position="1451"/>
    </location>
</feature>
<sequence>MAVLLLNLIAVFVAVHLIHCQTVCRRQASVDWHPKQHAVQMNWTLIGNICRSVSECWDSKGGEESAGHPVSFPQVCPLQLQQGDKLWMSADETLKYYGIRLLNVSEEAFESCAATGQTKDQLLFPHHLNGSEQVEVKWLVPGRHYFIALHGGDAQLCRLGLRLNVSVKAQLCQGSPLLRLCSGSGVCQAGLREDSYRCLCNHHYSGTFCEKSDGCMDNPCENQGVCLSNGSTDPQYRTYKCLCPPHFTGMNCSEVVGRENCERICENGTCVQGSAASFRCICDTGFSGPPCEKRKAPCDPNPCRNDGVCEESPQGFVCRCPERFGGIYCHYPVFFDCMSHACQEKLCTAGEHGSKCVCADANGVPECSKLQNPCSPSPCLNNATCVSRGNDYICRCLRGLSGKNCEEIIDYCRLLNIHCLNEGLCLSVIDGYQCVCAPGWIGEFCQYVGDACLITPNRCLNGATCISTSPPSSPPEYTCKCPLGFTGRNCVTDINECNSSPCQHNGTCHDLPGHYECQCLAGFLGKNCEVDIDACALPDNTCPSNTQCLDLPDGLEYTCRAPCPQALQQPCANGGRCLLNNASSYTCICTPGWSGQNCRTNVNDCVQHWCRNGATCVDEIDGYRCLCPRGYTGVYCEEDIDYCVGHRCSERGVCLDQQYNFTCRCFPGFEGSLCELETNECNSFPCASGATCVDLISDYRCRCPTGFEGRTCSENVNDCWSQPCLNKGLCMDLINDYVCHCPLGFKGKDCSVDIDLCSFGLCSEHTLMCSETKDGQNVLCTCERGFQGSFCEVNLNECESKPCQNSGICVDGDDLYQCFCSEGFWGLNCEINYDECVHGYCANNSTCIDLVADYQCICPSGFAGKNCSISVSMCAPDVEFCKNGGTCSYNSAGGIQCVCPPGYHGNECPSSVNPCVSDPCNPEGTLFCEELANAYRCVCHPGYSGPHCKTLTEHCVDGLCQHGSACMDQAGGFKCDCSPGLTGRFCEINIDDCEEKPCGTLSICNDALGGYVCFCAPGFIGNNCEIEVNECLSRPCQNGGSCIDELNSFNCHCPPGITGKCCEVDIDECISSPCMHNATCVDLVHGYGCACMPGFTGTACERDVDDCASSPCKNGAACIDLPGNYFCQCVAPFKGPDCEFLPCEASNPCENDAVCVEESDRDRFPLGFRCRCGRGFTGPRCETNTDECSSDPCFHGFCYDVVDGFYCLCNPGYAGPKCEQDIDDCLNSLCSTNSMCKDLHLSYECVCHSGWEGEFCQQEIDECLSQPCKNNATCTDLLSGYKCLCYPGWTGVDCAEDVDECDSGPCLNGAQCQELDVPGEFSCTCPQFFSGPLCNQPYDPCDPLHNPCLHDSTCLTRSNGTASCRCPAGFEGSWCEIDTNECGSNPCQNQGDCVDRVNAYSCDCKVGFSGLHCEEDINECSSGPCLNSAVCQDLVNKFRCVCPPGYFGTLCDLDVNECEVSPCLHEGICINTPGGFKCVCRPGYSGARCGVDIDECVANPCRNRGKCIDAPNQYRCLCVDGFTGLQCETNIEECSSAPCLHGRCEDGVNSFSCLCESGWIGSRCETNVDECASSPCLNGGSCVDLIDKYACFCPDGYTGKTCMNDIDVCKEAAFNVSLCFNGASCIDGEGSNFTCSCPPGFMGDFCEVDVNECCSAPCHNGAVCQDLINSYVCHCRSGWTGLHCEDDINECLPQPCNQGICIENDPGYGYTCFCHPGFVGKNCEHNYDDCLLNPCPEAFSCVDGINKVSCLPPTTDAVTLVTVVKDSTRGATPGVPTLDVAKAAERAADSSYIQYFGNSYMEFDGIDLGELNNVTLRFQAQVTHGTILYVDQGPANQDFFFMKLFILDGILQYQFCCSYKEEVAWINTYIHVSDGKVHIVNIRQHLTPCEAELTLSGHEKIRITASNYWVGNIMIRTNHVFIGGLPQHLPNQRAKPFFNYTGCIEVIEINKRRSFYIADAIAGSNVGRCRDTHVIEASTRSSSNWTTRPTSFDTVNTTTTTTTTIVAPTQRAKYPLQETKVCHNSLCRNGGTCHELQLPGGALPSCHCLLHFSGAYCEKDTTVYIPSFDGTSYLELLPVSSLLQPFDASNNISATVKDTIVILNMTVKTRSTQGTILYTQQQNFGDRFLHVFVQDGSPVAELGCGGSQILNVAAGQNINNNRWTQITIRYNLSDAKQGGSCMIEIATDNGPAQRLEEYVSHPVSEGTFGPLFLGDVSSQWEVRDGSAKGTRRFIGCIRELQVNSKEIYLVGEAVRGRNIQDCDPPVCQHLPCRNGGTCVSDAEDWFCECPPLYTGRLCQFNACERNPCGHGATCIPKSPLEAVCLCPYGRQGLLCGEPINITQARFGGSDEFGYTSFLAYSSMPSLSLFYEFKLKFTLANYSSAVKDNLMLFAGHKGQGNAGDDFLVLGLRNGRVLHRFNLGSGVATIVSDRLNDQINVHSVTFGRSKRTGWLKVDGQRNRTGSAPGLLLGLKVFNQLFVGGYNEYTPELLPLGSRFRHGFLGCIFDMQFRTRRDGKFQVLGRPAFGRSVGQCGIDPCVHVHCRNGGTCVNSGSSVYCQCPFGWKGALCSETVSVCDVEHSPPPLCAHGSTCIPLPSGYSCQCPLGAAGLYCGKAIAISDPFFSSNQSSWMSFPPTRTRHRTVVQLQFQPLSPDGILVYTAQHLSARAGDFFCLSLTSGFVQLRYNLGDGTHVLRSAQRVDPHGGTWHTVKAGRVGPRGFLSLDDREETGDNATGGMSTLDVATDIFVGGVSALSAVSPDAISGEPLGFTGGLRELLINGEELELTETGAASGANVGDWDGTACGYKVCRNGGRCAATGSGAFTCRCPPPWTGSACDQSVGCASNACARGSLCAASGARSYRCICPLGRGGRRCDAEVPADTLRFVGSSYVKHSDARYSARNVKHARVSFSFVARAGDGVIAWMGRAEREDDDYLAVGLEDGRLKIAVNLGEELAAPVALRNLTLCCGTWHNVSVWLNGTIVQVFVDLRRVLSEDLDPFERYVALNYGGRLYFGGFELHRNVSIVTSGLFSKGFEGSLRNVYLFKDTKPLQFLNNSEGFNVYDEELEVI</sequence>
<feature type="domain" description="EGF-like" evidence="26">
    <location>
        <begin position="1027"/>
        <end position="1063"/>
    </location>
</feature>
<dbReference type="FunFam" id="2.10.25.10:FF:000146">
    <property type="entry name" value="Putative neurogenic locus notch"/>
    <property type="match status" value="1"/>
</dbReference>
<dbReference type="GO" id="GO:0007219">
    <property type="term" value="P:Notch signaling pathway"/>
    <property type="evidence" value="ECO:0007669"/>
    <property type="project" value="UniProtKB-KW"/>
</dbReference>
<dbReference type="Pfam" id="PF02210">
    <property type="entry name" value="Laminin_G_2"/>
    <property type="match status" value="4"/>
</dbReference>
<dbReference type="FunFam" id="2.60.120.200:FF:000190">
    <property type="entry name" value="Protein eyes shut homolog"/>
    <property type="match status" value="1"/>
</dbReference>
<feature type="disulfide bond" evidence="23">
    <location>
        <begin position="1366"/>
        <end position="1375"/>
    </location>
</feature>
<feature type="disulfide bond" evidence="23">
    <location>
        <begin position="519"/>
        <end position="528"/>
    </location>
</feature>
<dbReference type="GO" id="GO:0019904">
    <property type="term" value="F:protein domain specific binding"/>
    <property type="evidence" value="ECO:0007669"/>
    <property type="project" value="UniProtKB-ARBA"/>
</dbReference>
<feature type="domain" description="EGF-like" evidence="26">
    <location>
        <begin position="1567"/>
        <end position="1603"/>
    </location>
</feature>
<dbReference type="GO" id="GO:0005576">
    <property type="term" value="C:extracellular region"/>
    <property type="evidence" value="ECO:0007669"/>
    <property type="project" value="UniProtKB-SubCell"/>
</dbReference>
<feature type="domain" description="EGF-like" evidence="26">
    <location>
        <begin position="448"/>
        <end position="491"/>
    </location>
</feature>
<reference evidence="27" key="2">
    <citation type="submission" date="2025-08" db="UniProtKB">
        <authorList>
            <consortium name="Ensembl"/>
        </authorList>
    </citation>
    <scope>IDENTIFICATION</scope>
</reference>
<feature type="domain" description="EGF-like" evidence="26">
    <location>
        <begin position="370"/>
        <end position="406"/>
    </location>
</feature>
<keyword evidence="17" id="KW-1133">Transmembrane helix</keyword>
<feature type="disulfide bond" evidence="23">
    <location>
        <begin position="1534"/>
        <end position="1544"/>
    </location>
</feature>
<dbReference type="InParanoid" id="G3NRP1"/>
<dbReference type="FunFam" id="2.10.25.10:FF:000318">
    <property type="entry name" value="Eyes shut homolog"/>
    <property type="match status" value="1"/>
</dbReference>